<keyword evidence="12 19" id="KW-0133">Cell shape</keyword>
<dbReference type="InterPro" id="IPR016169">
    <property type="entry name" value="FAD-bd_PCMH_sub2"/>
</dbReference>
<dbReference type="InterPro" id="IPR036635">
    <property type="entry name" value="MurB_C_sf"/>
</dbReference>
<dbReference type="NCBIfam" id="TIGR00179">
    <property type="entry name" value="murB"/>
    <property type="match status" value="1"/>
</dbReference>
<sequence>MEVKKLPAHVLTTIGIGSVYPVYFPENLEELKSILKSEKVYIIGGGSNTVLPEKIESKIVSLRKFKKIKIKRNSIILGAGVSLSEVLKLQIKENFSLFEIFAGIPRATVGGLVAQNAGAFGREIKDFLEKVVYLDLDSYEVATLKNFSSFSYRKSPFPKKGVVLETEFKIEKDNHVKEKIKKFVFFRLSKQPPFYLQTAGSTFKNPLGDSAGKLLDLVGMKGFKVGGVKFSEIHANFCINEKGSFEEFKKLISIAKERVKEKFNVELELEVKIPR</sequence>
<dbReference type="Gene3D" id="3.30.465.10">
    <property type="match status" value="1"/>
</dbReference>
<dbReference type="Gene3D" id="3.90.78.10">
    <property type="entry name" value="UDP-N-acetylenolpyruvoylglucosamine reductase, C-terminal domain"/>
    <property type="match status" value="1"/>
</dbReference>
<name>F0S3E5_DESTD</name>
<dbReference type="Proteomes" id="UP000007102">
    <property type="component" value="Chromosome"/>
</dbReference>
<keyword evidence="14 19" id="KW-0560">Oxidoreductase</keyword>
<organism evidence="21 22">
    <name type="scientific">Desulfurobacterium thermolithotrophum (strain DSM 11699 / BSA)</name>
    <dbReference type="NCBI Taxonomy" id="868864"/>
    <lineage>
        <taxon>Bacteria</taxon>
        <taxon>Pseudomonadati</taxon>
        <taxon>Aquificota</taxon>
        <taxon>Aquificia</taxon>
        <taxon>Desulfurobacteriales</taxon>
        <taxon>Desulfurobacteriaceae</taxon>
        <taxon>Desulfurobacterium</taxon>
    </lineage>
</organism>
<dbReference type="SUPFAM" id="SSF56194">
    <property type="entry name" value="Uridine diphospho-N-Acetylenolpyruvylglucosamine reductase, MurB, C-terminal domain"/>
    <property type="match status" value="1"/>
</dbReference>
<keyword evidence="22" id="KW-1185">Reference proteome</keyword>
<comment type="cofactor">
    <cofactor evidence="1 19">
        <name>FAD</name>
        <dbReference type="ChEBI" id="CHEBI:57692"/>
    </cofactor>
</comment>
<evidence type="ECO:0000256" key="8">
    <source>
        <dbReference type="ARBA" id="ARBA00022618"/>
    </source>
</evidence>
<evidence type="ECO:0000256" key="2">
    <source>
        <dbReference type="ARBA" id="ARBA00003921"/>
    </source>
</evidence>
<accession>F0S3E5</accession>
<reference evidence="21 22" key="1">
    <citation type="journal article" date="2011" name="Stand. Genomic Sci.">
        <title>Complete genome sequence of the thermophilic sulfur-reducer Desulfurobacterium thermolithotrophum type strain (BSA(T)) from a deep-sea hydrothermal vent.</title>
        <authorList>
            <person name="Goker M."/>
            <person name="Daligault H."/>
            <person name="Mwirichia R."/>
            <person name="Lapidus A."/>
            <person name="Lucas S."/>
            <person name="Deshpande S."/>
            <person name="Pagani I."/>
            <person name="Tapia R."/>
            <person name="Cheng J.F."/>
            <person name="Goodwin L."/>
            <person name="Pitluck S."/>
            <person name="Liolios K."/>
            <person name="Ivanova N."/>
            <person name="Mavromatis K."/>
            <person name="Mikhailova N."/>
            <person name="Pati A."/>
            <person name="Chen A."/>
            <person name="Palaniappan K."/>
            <person name="Han C."/>
            <person name="Land M."/>
            <person name="Hauser L."/>
            <person name="Pan C."/>
            <person name="Brambilla E.M."/>
            <person name="Rohde M."/>
            <person name="Spring S."/>
            <person name="Sikorski J."/>
            <person name="Wirth R."/>
            <person name="Detter J.C."/>
            <person name="Woyke T."/>
            <person name="Bristow J."/>
            <person name="Eisen J.A."/>
            <person name="Markowitz V."/>
            <person name="Hugenholtz P."/>
            <person name="Kyrpides N.C."/>
            <person name="Klenk H.P."/>
        </authorList>
    </citation>
    <scope>NUCLEOTIDE SEQUENCE [LARGE SCALE GENOMIC DNA]</scope>
    <source>
        <strain evidence="22">DSM 11699 / BSA</strain>
    </source>
</reference>
<dbReference type="PROSITE" id="PS51387">
    <property type="entry name" value="FAD_PCMH"/>
    <property type="match status" value="1"/>
</dbReference>
<feature type="active site" evidence="19">
    <location>
        <position position="270"/>
    </location>
</feature>
<dbReference type="EC" id="1.3.1.98" evidence="5 19"/>
<dbReference type="STRING" id="868864.Dester_0721"/>
<dbReference type="GO" id="GO:0009252">
    <property type="term" value="P:peptidoglycan biosynthetic process"/>
    <property type="evidence" value="ECO:0007669"/>
    <property type="project" value="UniProtKB-UniRule"/>
</dbReference>
<feature type="active site" description="Proton donor" evidence="19">
    <location>
        <position position="201"/>
    </location>
</feature>
<dbReference type="HAMAP" id="MF_00037">
    <property type="entry name" value="MurB"/>
    <property type="match status" value="1"/>
</dbReference>
<evidence type="ECO:0000256" key="5">
    <source>
        <dbReference type="ARBA" id="ARBA00012518"/>
    </source>
</evidence>
<feature type="active site" evidence="19">
    <location>
        <position position="153"/>
    </location>
</feature>
<evidence type="ECO:0000256" key="13">
    <source>
        <dbReference type="ARBA" id="ARBA00022984"/>
    </source>
</evidence>
<keyword evidence="7 19" id="KW-0963">Cytoplasm</keyword>
<comment type="subcellular location">
    <subcellularLocation>
        <location evidence="3 19">Cytoplasm</location>
    </subcellularLocation>
</comment>
<evidence type="ECO:0000256" key="11">
    <source>
        <dbReference type="ARBA" id="ARBA00022857"/>
    </source>
</evidence>
<dbReference type="eggNOG" id="COG0812">
    <property type="taxonomic scope" value="Bacteria"/>
</dbReference>
<dbReference type="EMBL" id="CP002543">
    <property type="protein sequence ID" value="ADY73367.1"/>
    <property type="molecule type" value="Genomic_DNA"/>
</dbReference>
<dbReference type="Pfam" id="PF02873">
    <property type="entry name" value="MurB_C"/>
    <property type="match status" value="1"/>
</dbReference>
<dbReference type="RefSeq" id="WP_013638322.1">
    <property type="nucleotide sequence ID" value="NC_015185.1"/>
</dbReference>
<protein>
    <recommendedName>
        <fullName evidence="6 19">UDP-N-acetylenolpyruvoylglucosamine reductase</fullName>
        <ecNumber evidence="5 19">1.3.1.98</ecNumber>
    </recommendedName>
    <alternativeName>
        <fullName evidence="17 19">UDP-N-acetylmuramate dehydrogenase</fullName>
    </alternativeName>
</protein>
<dbReference type="InterPro" id="IPR011601">
    <property type="entry name" value="MurB_C"/>
</dbReference>
<evidence type="ECO:0000256" key="9">
    <source>
        <dbReference type="ARBA" id="ARBA00022630"/>
    </source>
</evidence>
<comment type="function">
    <text evidence="2 19">Cell wall formation.</text>
</comment>
<comment type="similarity">
    <text evidence="19">Belongs to the MurB family.</text>
</comment>
<gene>
    <name evidence="19" type="primary">murB</name>
    <name evidence="21" type="ordered locus">Dester_0721</name>
</gene>
<reference evidence="22" key="2">
    <citation type="submission" date="2011-02" db="EMBL/GenBank/DDBJ databases">
        <title>The complete genome of Desulfurobacterium thermolithotrophum DSM 11699.</title>
        <authorList>
            <consortium name="US DOE Joint Genome Institute (JGI-PGF)"/>
            <person name="Lucas S."/>
            <person name="Copeland A."/>
            <person name="Lapidus A."/>
            <person name="Bruce D."/>
            <person name="Goodwin L."/>
            <person name="Pitluck S."/>
            <person name="Kyrpides N."/>
            <person name="Mavromatis K."/>
            <person name="Pagani I."/>
            <person name="Ivanova N."/>
            <person name="Mikhailova N."/>
            <person name="Daligault H."/>
            <person name="Detter J.C."/>
            <person name="Tapia R."/>
            <person name="Han C."/>
            <person name="Land M."/>
            <person name="Hauser L."/>
            <person name="Markowitz V."/>
            <person name="Cheng J.-F."/>
            <person name="Hugenholtz P."/>
            <person name="Woyke T."/>
            <person name="Wu D."/>
            <person name="Spring S."/>
            <person name="Brambilla E."/>
            <person name="Klenk H.-P."/>
            <person name="Eisen J.A."/>
        </authorList>
    </citation>
    <scope>NUCLEOTIDE SEQUENCE [LARGE SCALE GENOMIC DNA]</scope>
    <source>
        <strain evidence="22">DSM 11699 / BSA</strain>
    </source>
</reference>
<dbReference type="AlphaFoldDB" id="F0S3E5"/>
<dbReference type="KEGG" id="dte:Dester_0721"/>
<evidence type="ECO:0000256" key="3">
    <source>
        <dbReference type="ARBA" id="ARBA00004496"/>
    </source>
</evidence>
<evidence type="ECO:0000256" key="16">
    <source>
        <dbReference type="ARBA" id="ARBA00023316"/>
    </source>
</evidence>
<dbReference type="GO" id="GO:0008360">
    <property type="term" value="P:regulation of cell shape"/>
    <property type="evidence" value="ECO:0007669"/>
    <property type="project" value="UniProtKB-KW"/>
</dbReference>
<dbReference type="GO" id="GO:0051301">
    <property type="term" value="P:cell division"/>
    <property type="evidence" value="ECO:0007669"/>
    <property type="project" value="UniProtKB-KW"/>
</dbReference>
<keyword evidence="15 19" id="KW-0131">Cell cycle</keyword>
<keyword evidence="13 19" id="KW-0573">Peptidoglycan synthesis</keyword>
<dbReference type="InterPro" id="IPR036318">
    <property type="entry name" value="FAD-bd_PCMH-like_sf"/>
</dbReference>
<dbReference type="PANTHER" id="PTHR21071:SF4">
    <property type="entry name" value="UDP-N-ACETYLENOLPYRUVOYLGLUCOSAMINE REDUCTASE"/>
    <property type="match status" value="1"/>
</dbReference>
<keyword evidence="16 19" id="KW-0961">Cell wall biogenesis/degradation</keyword>
<dbReference type="OrthoDB" id="9804753at2"/>
<evidence type="ECO:0000256" key="10">
    <source>
        <dbReference type="ARBA" id="ARBA00022827"/>
    </source>
</evidence>
<dbReference type="InParanoid" id="F0S3E5"/>
<proteinExistence type="inferred from homology"/>
<dbReference type="Pfam" id="PF01565">
    <property type="entry name" value="FAD_binding_4"/>
    <property type="match status" value="1"/>
</dbReference>
<evidence type="ECO:0000256" key="14">
    <source>
        <dbReference type="ARBA" id="ARBA00023002"/>
    </source>
</evidence>
<dbReference type="FunCoup" id="F0S3E5">
    <property type="interactions" value="404"/>
</dbReference>
<feature type="domain" description="FAD-binding PCMH-type" evidence="20">
    <location>
        <begin position="15"/>
        <end position="173"/>
    </location>
</feature>
<evidence type="ECO:0000313" key="22">
    <source>
        <dbReference type="Proteomes" id="UP000007102"/>
    </source>
</evidence>
<dbReference type="Gene3D" id="3.30.43.10">
    <property type="entry name" value="Uridine Diphospho-n-acetylenolpyruvylglucosamine Reductase, domain 2"/>
    <property type="match status" value="1"/>
</dbReference>
<dbReference type="PANTHER" id="PTHR21071">
    <property type="entry name" value="UDP-N-ACETYLENOLPYRUVOYLGLUCOSAMINE REDUCTASE"/>
    <property type="match status" value="1"/>
</dbReference>
<evidence type="ECO:0000256" key="6">
    <source>
        <dbReference type="ARBA" id="ARBA00015188"/>
    </source>
</evidence>
<keyword evidence="9 19" id="KW-0285">Flavoprotein</keyword>
<dbReference type="GO" id="GO:0008762">
    <property type="term" value="F:UDP-N-acetylmuramate dehydrogenase activity"/>
    <property type="evidence" value="ECO:0007669"/>
    <property type="project" value="UniProtKB-UniRule"/>
</dbReference>
<evidence type="ECO:0000256" key="17">
    <source>
        <dbReference type="ARBA" id="ARBA00031026"/>
    </source>
</evidence>
<dbReference type="InterPro" id="IPR003170">
    <property type="entry name" value="MurB"/>
</dbReference>
<evidence type="ECO:0000256" key="1">
    <source>
        <dbReference type="ARBA" id="ARBA00001974"/>
    </source>
</evidence>
<dbReference type="InterPro" id="IPR006094">
    <property type="entry name" value="Oxid_FAD_bind_N"/>
</dbReference>
<dbReference type="SUPFAM" id="SSF56176">
    <property type="entry name" value="FAD-binding/transporter-associated domain-like"/>
    <property type="match status" value="1"/>
</dbReference>
<dbReference type="GO" id="GO:0071555">
    <property type="term" value="P:cell wall organization"/>
    <property type="evidence" value="ECO:0007669"/>
    <property type="project" value="UniProtKB-KW"/>
</dbReference>
<evidence type="ECO:0000256" key="12">
    <source>
        <dbReference type="ARBA" id="ARBA00022960"/>
    </source>
</evidence>
<dbReference type="InterPro" id="IPR016167">
    <property type="entry name" value="FAD-bd_PCMH_sub1"/>
</dbReference>
<evidence type="ECO:0000256" key="7">
    <source>
        <dbReference type="ARBA" id="ARBA00022490"/>
    </source>
</evidence>
<evidence type="ECO:0000256" key="18">
    <source>
        <dbReference type="ARBA" id="ARBA00048914"/>
    </source>
</evidence>
<evidence type="ECO:0000256" key="15">
    <source>
        <dbReference type="ARBA" id="ARBA00023306"/>
    </source>
</evidence>
<evidence type="ECO:0000259" key="20">
    <source>
        <dbReference type="PROSITE" id="PS51387"/>
    </source>
</evidence>
<evidence type="ECO:0000256" key="19">
    <source>
        <dbReference type="HAMAP-Rule" id="MF_00037"/>
    </source>
</evidence>
<comment type="catalytic activity">
    <reaction evidence="18 19">
        <text>UDP-N-acetyl-alpha-D-muramate + NADP(+) = UDP-N-acetyl-3-O-(1-carboxyvinyl)-alpha-D-glucosamine + NADPH + H(+)</text>
        <dbReference type="Rhea" id="RHEA:12248"/>
        <dbReference type="ChEBI" id="CHEBI:15378"/>
        <dbReference type="ChEBI" id="CHEBI:57783"/>
        <dbReference type="ChEBI" id="CHEBI:58349"/>
        <dbReference type="ChEBI" id="CHEBI:68483"/>
        <dbReference type="ChEBI" id="CHEBI:70757"/>
        <dbReference type="EC" id="1.3.1.98"/>
    </reaction>
</comment>
<dbReference type="InterPro" id="IPR016166">
    <property type="entry name" value="FAD-bd_PCMH"/>
</dbReference>
<dbReference type="GO" id="GO:0071949">
    <property type="term" value="F:FAD binding"/>
    <property type="evidence" value="ECO:0007669"/>
    <property type="project" value="InterPro"/>
</dbReference>
<keyword evidence="11 19" id="KW-0521">NADP</keyword>
<dbReference type="HOGENOM" id="CLU_035304_1_1_0"/>
<dbReference type="UniPathway" id="UPA00219"/>
<dbReference type="GO" id="GO:0005829">
    <property type="term" value="C:cytosol"/>
    <property type="evidence" value="ECO:0007669"/>
    <property type="project" value="TreeGrafter"/>
</dbReference>
<comment type="pathway">
    <text evidence="4 19">Cell wall biogenesis; peptidoglycan biosynthesis.</text>
</comment>
<keyword evidence="8 19" id="KW-0132">Cell division</keyword>
<keyword evidence="10 19" id="KW-0274">FAD</keyword>
<evidence type="ECO:0000313" key="21">
    <source>
        <dbReference type="EMBL" id="ADY73367.1"/>
    </source>
</evidence>
<evidence type="ECO:0000256" key="4">
    <source>
        <dbReference type="ARBA" id="ARBA00004752"/>
    </source>
</evidence>